<dbReference type="GO" id="GO:0016829">
    <property type="term" value="F:lyase activity"/>
    <property type="evidence" value="ECO:0007669"/>
    <property type="project" value="UniProtKB-KW"/>
</dbReference>
<evidence type="ECO:0000256" key="3">
    <source>
        <dbReference type="ARBA" id="ARBA00022763"/>
    </source>
</evidence>
<dbReference type="GO" id="GO:0006508">
    <property type="term" value="P:proteolysis"/>
    <property type="evidence" value="ECO:0007669"/>
    <property type="project" value="UniProtKB-KW"/>
</dbReference>
<dbReference type="Proteomes" id="UP001366166">
    <property type="component" value="Chromosome"/>
</dbReference>
<keyword evidence="6" id="KW-0238">DNA-binding</keyword>
<proteinExistence type="inferred from homology"/>
<keyword evidence="4 8" id="KW-0378">Hydrolase</keyword>
<evidence type="ECO:0000256" key="2">
    <source>
        <dbReference type="ARBA" id="ARBA00022670"/>
    </source>
</evidence>
<dbReference type="GO" id="GO:0106300">
    <property type="term" value="P:protein-DNA covalent cross-linking repair"/>
    <property type="evidence" value="ECO:0007669"/>
    <property type="project" value="InterPro"/>
</dbReference>
<dbReference type="Pfam" id="PF02586">
    <property type="entry name" value="SRAP"/>
    <property type="match status" value="1"/>
</dbReference>
<reference evidence="10" key="1">
    <citation type="journal article" date="2023" name="Arch. Microbiol.">
        <title>Desulfoferula mesophilus gen. nov. sp. nov., a mesophilic sulfate-reducing bacterium isolated from a brackish lake sediment.</title>
        <authorList>
            <person name="Watanabe T."/>
            <person name="Yabe T."/>
            <person name="Tsuji J.M."/>
            <person name="Fukui M."/>
        </authorList>
    </citation>
    <scope>NUCLEOTIDE SEQUENCE [LARGE SCALE GENOMIC DNA]</scope>
    <source>
        <strain evidence="10">12FAK</strain>
    </source>
</reference>
<protein>
    <recommendedName>
        <fullName evidence="8">Abasic site processing protein</fullName>
        <ecNumber evidence="8">3.4.-.-</ecNumber>
    </recommendedName>
</protein>
<evidence type="ECO:0000256" key="1">
    <source>
        <dbReference type="ARBA" id="ARBA00008136"/>
    </source>
</evidence>
<keyword evidence="2 8" id="KW-0645">Protease</keyword>
<evidence type="ECO:0000313" key="10">
    <source>
        <dbReference type="Proteomes" id="UP001366166"/>
    </source>
</evidence>
<dbReference type="InterPro" id="IPR003738">
    <property type="entry name" value="SRAP"/>
</dbReference>
<keyword evidence="5" id="KW-0190">Covalent protein-DNA linkage</keyword>
<dbReference type="RefSeq" id="WP_338601337.1">
    <property type="nucleotide sequence ID" value="NZ_AP028679.1"/>
</dbReference>
<sequence>MCGRFTQSKSLAEYQDRFSFSAGPPGYAPRFNLAPGQEALAVLAGEEGRRGELLRWGLVPAWAKEERVGYKMINARAETVADKPAYRGPFRRSRCLVPADGFFEWASTAQGKQPYFLARRDRAPFALAGLWDRWHGPEGEELRSFTIITTTANHVVAPIHERMPVMLQPGDEAAWLDPETPPAELGGLLRPYAARDMQAHPVSRRVNSAASEGPELLEPVAVSGELFG</sequence>
<dbReference type="Gene3D" id="3.90.1680.10">
    <property type="entry name" value="SOS response associated peptidase-like"/>
    <property type="match status" value="1"/>
</dbReference>
<dbReference type="KEGG" id="dmp:FAK_31200"/>
<evidence type="ECO:0000313" key="9">
    <source>
        <dbReference type="EMBL" id="BEQ16054.1"/>
    </source>
</evidence>
<dbReference type="PANTHER" id="PTHR13604:SF0">
    <property type="entry name" value="ABASIC SITE PROCESSING PROTEIN HMCES"/>
    <property type="match status" value="1"/>
</dbReference>
<evidence type="ECO:0000256" key="4">
    <source>
        <dbReference type="ARBA" id="ARBA00022801"/>
    </source>
</evidence>
<evidence type="ECO:0000256" key="5">
    <source>
        <dbReference type="ARBA" id="ARBA00023124"/>
    </source>
</evidence>
<dbReference type="AlphaFoldDB" id="A0AAU9END4"/>
<dbReference type="SUPFAM" id="SSF143081">
    <property type="entry name" value="BB1717-like"/>
    <property type="match status" value="1"/>
</dbReference>
<evidence type="ECO:0000256" key="6">
    <source>
        <dbReference type="ARBA" id="ARBA00023125"/>
    </source>
</evidence>
<dbReference type="EC" id="3.4.-.-" evidence="8"/>
<evidence type="ECO:0000256" key="8">
    <source>
        <dbReference type="RuleBase" id="RU364100"/>
    </source>
</evidence>
<keyword evidence="3" id="KW-0227">DNA damage</keyword>
<comment type="similarity">
    <text evidence="1 8">Belongs to the SOS response-associated peptidase family.</text>
</comment>
<dbReference type="GO" id="GO:0008233">
    <property type="term" value="F:peptidase activity"/>
    <property type="evidence" value="ECO:0007669"/>
    <property type="project" value="UniProtKB-KW"/>
</dbReference>
<keyword evidence="10" id="KW-1185">Reference proteome</keyword>
<name>A0AAU9END4_9BACT</name>
<organism evidence="9 10">
    <name type="scientific">Desulfoferula mesophila</name>
    <dbReference type="NCBI Taxonomy" id="3058419"/>
    <lineage>
        <taxon>Bacteria</taxon>
        <taxon>Pseudomonadati</taxon>
        <taxon>Thermodesulfobacteriota</taxon>
        <taxon>Desulfarculia</taxon>
        <taxon>Desulfarculales</taxon>
        <taxon>Desulfarculaceae</taxon>
        <taxon>Desulfoferula</taxon>
    </lineage>
</organism>
<dbReference type="InterPro" id="IPR036590">
    <property type="entry name" value="SRAP-like"/>
</dbReference>
<gene>
    <name evidence="9" type="ORF">FAK_31200</name>
</gene>
<dbReference type="PANTHER" id="PTHR13604">
    <property type="entry name" value="DC12-RELATED"/>
    <property type="match status" value="1"/>
</dbReference>
<dbReference type="GO" id="GO:0003697">
    <property type="term" value="F:single-stranded DNA binding"/>
    <property type="evidence" value="ECO:0007669"/>
    <property type="project" value="InterPro"/>
</dbReference>
<dbReference type="EMBL" id="AP028679">
    <property type="protein sequence ID" value="BEQ16054.1"/>
    <property type="molecule type" value="Genomic_DNA"/>
</dbReference>
<accession>A0AAU9END4</accession>
<keyword evidence="7" id="KW-0456">Lyase</keyword>
<evidence type="ECO:0000256" key="7">
    <source>
        <dbReference type="ARBA" id="ARBA00023239"/>
    </source>
</evidence>